<dbReference type="InterPro" id="IPR052618">
    <property type="entry name" value="ComplexI_NDUFA12"/>
</dbReference>
<sequence length="168" mass="19833">MSSANSYVSRLVIMWKQARLPWRQQIFVGSDLYGNEYYESNRFINGRKKRTVEMKEKKPLGEYNSDSLPVQWQSWLRHTRHEPPTAEEIIMANKRRELIIQRAKALDKDWERRKEELSQGELPDKSKQVEFEGEDAQKNPVQEIPFRSPTIPSGTFEPKSWEPGVARK</sequence>
<accession>A0ABN7UDS8</accession>
<dbReference type="EMBL" id="CAJVQB010002351">
    <property type="protein sequence ID" value="CAG8571582.1"/>
    <property type="molecule type" value="Genomic_DNA"/>
</dbReference>
<reference evidence="3 4" key="1">
    <citation type="submission" date="2021-06" db="EMBL/GenBank/DDBJ databases">
        <authorList>
            <person name="Kallberg Y."/>
            <person name="Tangrot J."/>
            <person name="Rosling A."/>
        </authorList>
    </citation>
    <scope>NUCLEOTIDE SEQUENCE [LARGE SCALE GENOMIC DNA]</scope>
    <source>
        <strain evidence="3 4">120-4 pot B 10/14</strain>
    </source>
</reference>
<dbReference type="Pfam" id="PF05071">
    <property type="entry name" value="NDUFA12"/>
    <property type="match status" value="1"/>
</dbReference>
<name>A0ABN7UDS8_GIGMA</name>
<evidence type="ECO:0000313" key="3">
    <source>
        <dbReference type="EMBL" id="CAG8571582.1"/>
    </source>
</evidence>
<feature type="region of interest" description="Disordered" evidence="2">
    <location>
        <begin position="110"/>
        <end position="168"/>
    </location>
</feature>
<dbReference type="PANTHER" id="PTHR32470:SF2">
    <property type="entry name" value="NADH DEHYDROGENASE [UBIQUINONE] 1 ALPHA SUBCOMPLEX ASSEMBLY FACTOR 2"/>
    <property type="match status" value="1"/>
</dbReference>
<gene>
    <name evidence="3" type="ORF">GMARGA_LOCUS5512</name>
</gene>
<proteinExistence type="inferred from homology"/>
<protein>
    <submittedName>
        <fullName evidence="3">16246_t:CDS:1</fullName>
    </submittedName>
</protein>
<dbReference type="InterPro" id="IPR007763">
    <property type="entry name" value="NDUFA12"/>
</dbReference>
<feature type="compositionally biased region" description="Basic and acidic residues" evidence="2">
    <location>
        <begin position="110"/>
        <end position="130"/>
    </location>
</feature>
<evidence type="ECO:0000256" key="2">
    <source>
        <dbReference type="SAM" id="MobiDB-lite"/>
    </source>
</evidence>
<organism evidence="3 4">
    <name type="scientific">Gigaspora margarita</name>
    <dbReference type="NCBI Taxonomy" id="4874"/>
    <lineage>
        <taxon>Eukaryota</taxon>
        <taxon>Fungi</taxon>
        <taxon>Fungi incertae sedis</taxon>
        <taxon>Mucoromycota</taxon>
        <taxon>Glomeromycotina</taxon>
        <taxon>Glomeromycetes</taxon>
        <taxon>Diversisporales</taxon>
        <taxon>Gigasporaceae</taxon>
        <taxon>Gigaspora</taxon>
    </lineage>
</organism>
<dbReference type="PANTHER" id="PTHR32470">
    <property type="entry name" value="ADH DEHYDROGENASE [UBIQUINONE] 1 ALPHA SUBCOMPLEX ASSEMBLY FACTOR 2"/>
    <property type="match status" value="1"/>
</dbReference>
<dbReference type="Proteomes" id="UP000789901">
    <property type="component" value="Unassembled WGS sequence"/>
</dbReference>
<comment type="similarity">
    <text evidence="1">Belongs to the complex I NDUFA12 subunit family.</text>
</comment>
<evidence type="ECO:0000313" key="4">
    <source>
        <dbReference type="Proteomes" id="UP000789901"/>
    </source>
</evidence>
<evidence type="ECO:0000256" key="1">
    <source>
        <dbReference type="ARBA" id="ARBA00007355"/>
    </source>
</evidence>
<keyword evidence="4" id="KW-1185">Reference proteome</keyword>
<comment type="caution">
    <text evidence="3">The sequence shown here is derived from an EMBL/GenBank/DDBJ whole genome shotgun (WGS) entry which is preliminary data.</text>
</comment>